<evidence type="ECO:0000256" key="7">
    <source>
        <dbReference type="SAM" id="Phobius"/>
    </source>
</evidence>
<dbReference type="AlphaFoldDB" id="A0A2A3JWF7"/>
<dbReference type="PANTHER" id="PTHR43867">
    <property type="entry name" value="CELLULOSE SYNTHASE CATALYTIC SUBUNIT A [UDP-FORMING]"/>
    <property type="match status" value="1"/>
</dbReference>
<dbReference type="SUPFAM" id="SSF53448">
    <property type="entry name" value="Nucleotide-diphospho-sugar transferases"/>
    <property type="match status" value="1"/>
</dbReference>
<dbReference type="InterPro" id="IPR050321">
    <property type="entry name" value="Glycosyltr_2/OpgH_subfam"/>
</dbReference>
<keyword evidence="6 7" id="KW-0472">Membrane</keyword>
<dbReference type="PANTHER" id="PTHR43867:SF2">
    <property type="entry name" value="CELLULOSE SYNTHASE CATALYTIC SUBUNIT A [UDP-FORMING]"/>
    <property type="match status" value="1"/>
</dbReference>
<dbReference type="Pfam" id="PF13632">
    <property type="entry name" value="Glyco_trans_2_3"/>
    <property type="match status" value="1"/>
</dbReference>
<evidence type="ECO:0000256" key="6">
    <source>
        <dbReference type="ARBA" id="ARBA00023136"/>
    </source>
</evidence>
<accession>A0A2A3JWF7</accession>
<keyword evidence="3 10" id="KW-0808">Transferase</keyword>
<sequence>MSRLTAPPAAALADLLPPDICLRHSALPWIRIDDGLLLAMAHPEGFARVRALLPESEGRVVLALATEADIVAEITERHAAEMALRAETGLPSDLSCRDMNRLPPARAALLALATVALLTLLFSLPTVFFGGALALAAATMLVAQLAKLAAFVAGILPLPPTPSGPKGGRSGNPTVSLMVPLHREETIAATLVERLDRLDYPRAALEVLLVLEAGDRITRATLDAAALPPWMRIVEVPPGGVTTKPRALNYALNFARGTLIGIYDAEDSPAPDQLRHLVAHLSRAPPEVGCVQGILDFYNPKANWLSRCFTLEYASWFRVLLPGFARLGFAIPLGGTTVFFRREALDRVGGWDAHNVTEDADLGIRLARFGYRTELLPLVTREEANCRLWPWIRQRSRWLKGYLITWRVHMRHPRRCLRELGAWRMLGLQLIFLAALLQLLLAPLLWGFWLYQLGVTYPLLGPATAQLLPALTVLLLGSEAVMLVIGLGGVLRSPHPRLLPFVPTLFLYYPLATLALYKALWETLRRPFYWDKTSHGHSAPDHAGADVPMDAP</sequence>
<dbReference type="InterPro" id="IPR037257">
    <property type="entry name" value="T2SS_E_N_sf"/>
</dbReference>
<comment type="subcellular location">
    <subcellularLocation>
        <location evidence="1">Membrane</location>
        <topology evidence="1">Multi-pass membrane protein</topology>
    </subcellularLocation>
</comment>
<feature type="domain" description="Type II secretion system protein GspE N-terminal" evidence="8">
    <location>
        <begin position="7"/>
        <end position="76"/>
    </location>
</feature>
<evidence type="ECO:0000259" key="8">
    <source>
        <dbReference type="Pfam" id="PF05157"/>
    </source>
</evidence>
<dbReference type="SUPFAM" id="SSF160246">
    <property type="entry name" value="EspE N-terminal domain-like"/>
    <property type="match status" value="1"/>
</dbReference>
<gene>
    <name evidence="10" type="ORF">CLG85_08905</name>
</gene>
<keyword evidence="2" id="KW-0328">Glycosyltransferase</keyword>
<organism evidence="10">
    <name type="scientific">Alloyangia mangrovi</name>
    <dbReference type="NCBI Taxonomy" id="1779329"/>
    <lineage>
        <taxon>Bacteria</taxon>
        <taxon>Pseudomonadati</taxon>
        <taxon>Pseudomonadota</taxon>
        <taxon>Alphaproteobacteria</taxon>
        <taxon>Rhodobacterales</taxon>
        <taxon>Roseobacteraceae</taxon>
        <taxon>Alloyangia</taxon>
    </lineage>
</organism>
<evidence type="ECO:0000256" key="4">
    <source>
        <dbReference type="ARBA" id="ARBA00022692"/>
    </source>
</evidence>
<reference evidence="10" key="1">
    <citation type="submission" date="2017-09" db="EMBL/GenBank/DDBJ databases">
        <title>Yangia sp. SAOS 153D whole genome sequencing.</title>
        <authorList>
            <person name="Verma A."/>
            <person name="Krishnamurthi S."/>
        </authorList>
    </citation>
    <scope>NUCLEOTIDE SEQUENCE [LARGE SCALE GENOMIC DNA]</scope>
    <source>
        <strain evidence="10">SAOS 153D</strain>
    </source>
</reference>
<dbReference type="GO" id="GO:0016020">
    <property type="term" value="C:membrane"/>
    <property type="evidence" value="ECO:0007669"/>
    <property type="project" value="UniProtKB-SubCell"/>
</dbReference>
<feature type="transmembrane region" description="Helical" evidence="7">
    <location>
        <begin position="471"/>
        <end position="491"/>
    </location>
</feature>
<feature type="transmembrane region" description="Helical" evidence="7">
    <location>
        <begin position="107"/>
        <end position="128"/>
    </location>
</feature>
<name>A0A2A3JWF7_9RHOB</name>
<dbReference type="EMBL" id="NTHN01000125">
    <property type="protein sequence ID" value="PBD19521.1"/>
    <property type="molecule type" value="Genomic_DNA"/>
</dbReference>
<dbReference type="GO" id="GO:0016757">
    <property type="term" value="F:glycosyltransferase activity"/>
    <property type="evidence" value="ECO:0007669"/>
    <property type="project" value="UniProtKB-KW"/>
</dbReference>
<dbReference type="Pfam" id="PF05157">
    <property type="entry name" value="MshEN"/>
    <property type="match status" value="1"/>
</dbReference>
<dbReference type="InterPro" id="IPR029044">
    <property type="entry name" value="Nucleotide-diphossugar_trans"/>
</dbReference>
<feature type="transmembrane region" description="Helical" evidence="7">
    <location>
        <begin position="498"/>
        <end position="520"/>
    </location>
</feature>
<evidence type="ECO:0000256" key="2">
    <source>
        <dbReference type="ARBA" id="ARBA00022676"/>
    </source>
</evidence>
<dbReference type="Gene3D" id="3.90.550.10">
    <property type="entry name" value="Spore Coat Polysaccharide Biosynthesis Protein SpsA, Chain A"/>
    <property type="match status" value="1"/>
</dbReference>
<protein>
    <submittedName>
        <fullName evidence="10">Glycosyl transferase</fullName>
    </submittedName>
</protein>
<proteinExistence type="predicted"/>
<dbReference type="Gene3D" id="3.30.300.160">
    <property type="entry name" value="Type II secretion system, protein E, N-terminal domain"/>
    <property type="match status" value="1"/>
</dbReference>
<evidence type="ECO:0000259" key="9">
    <source>
        <dbReference type="Pfam" id="PF13632"/>
    </source>
</evidence>
<comment type="caution">
    <text evidence="10">The sequence shown here is derived from an EMBL/GenBank/DDBJ whole genome shotgun (WGS) entry which is preliminary data.</text>
</comment>
<keyword evidence="4 7" id="KW-0812">Transmembrane</keyword>
<evidence type="ECO:0000256" key="3">
    <source>
        <dbReference type="ARBA" id="ARBA00022679"/>
    </source>
</evidence>
<keyword evidence="5 7" id="KW-1133">Transmembrane helix</keyword>
<evidence type="ECO:0000256" key="1">
    <source>
        <dbReference type="ARBA" id="ARBA00004141"/>
    </source>
</evidence>
<dbReference type="InterPro" id="IPR001173">
    <property type="entry name" value="Glyco_trans_2-like"/>
</dbReference>
<evidence type="ECO:0000313" key="10">
    <source>
        <dbReference type="EMBL" id="PBD19521.1"/>
    </source>
</evidence>
<feature type="transmembrane region" description="Helical" evidence="7">
    <location>
        <begin position="430"/>
        <end position="451"/>
    </location>
</feature>
<feature type="domain" description="Glycosyltransferase 2-like" evidence="9">
    <location>
        <begin position="261"/>
        <end position="453"/>
    </location>
</feature>
<feature type="transmembrane region" description="Helical" evidence="7">
    <location>
        <begin position="134"/>
        <end position="156"/>
    </location>
</feature>
<evidence type="ECO:0000256" key="5">
    <source>
        <dbReference type="ARBA" id="ARBA00022989"/>
    </source>
</evidence>
<dbReference type="InterPro" id="IPR007831">
    <property type="entry name" value="T2SS_GspE_N"/>
</dbReference>